<organism evidence="3 4">
    <name type="scientific">Salinispora tropica (strain ATCC BAA-916 / DSM 44818 / JCM 13857 / NBRC 105044 / CNB-440)</name>
    <dbReference type="NCBI Taxonomy" id="369723"/>
    <lineage>
        <taxon>Bacteria</taxon>
        <taxon>Bacillati</taxon>
        <taxon>Actinomycetota</taxon>
        <taxon>Actinomycetes</taxon>
        <taxon>Micromonosporales</taxon>
        <taxon>Micromonosporaceae</taxon>
        <taxon>Salinispora</taxon>
    </lineage>
</organism>
<dbReference type="GO" id="GO:0005829">
    <property type="term" value="C:cytosol"/>
    <property type="evidence" value="ECO:0007669"/>
    <property type="project" value="TreeGrafter"/>
</dbReference>
<gene>
    <name evidence="3" type="ordered locus">Strop_2902</name>
</gene>
<protein>
    <recommendedName>
        <fullName evidence="5">dTDP-4-dehydrorhamnose 3,5-epimerase</fullName>
    </recommendedName>
</protein>
<evidence type="ECO:0000313" key="3">
    <source>
        <dbReference type="EMBL" id="ABP55341.1"/>
    </source>
</evidence>
<dbReference type="SUPFAM" id="SSF51182">
    <property type="entry name" value="RmlC-like cupins"/>
    <property type="match status" value="1"/>
</dbReference>
<dbReference type="eggNOG" id="COG1898">
    <property type="taxonomic scope" value="Bacteria"/>
</dbReference>
<comment type="similarity">
    <text evidence="1">Belongs to the dTDP-4-dehydrorhamnose 3,5-epimerase family.</text>
</comment>
<evidence type="ECO:0008006" key="5">
    <source>
        <dbReference type="Google" id="ProtNLM"/>
    </source>
</evidence>
<keyword evidence="4" id="KW-1185">Reference proteome</keyword>
<accession>A4X8Z1</accession>
<dbReference type="EMBL" id="CP000667">
    <property type="protein sequence ID" value="ABP55341.1"/>
    <property type="molecule type" value="Genomic_DNA"/>
</dbReference>
<reference evidence="4" key="1">
    <citation type="journal article" date="2007" name="Proc. Natl. Acad. Sci. U.S.A.">
        <title>Genome sequencing reveals complex secondary metabolome in the marine actinomycete Salinispora tropica.</title>
        <authorList>
            <person name="Udwary D.W."/>
            <person name="Zeigler L."/>
            <person name="Asolkar R.N."/>
            <person name="Singan V."/>
            <person name="Lapidus A."/>
            <person name="Fenical W."/>
            <person name="Jensen P.R."/>
            <person name="Moore B.S."/>
        </authorList>
    </citation>
    <scope>NUCLEOTIDE SEQUENCE [LARGE SCALE GENOMIC DNA]</scope>
    <source>
        <strain evidence="4">ATCC BAA-916 / DSM 44818 / CNB-440</strain>
    </source>
</reference>
<dbReference type="AlphaFoldDB" id="A4X8Z1"/>
<evidence type="ECO:0000256" key="2">
    <source>
        <dbReference type="PIRSR" id="PIRSR600888-3"/>
    </source>
</evidence>
<evidence type="ECO:0000313" key="4">
    <source>
        <dbReference type="Proteomes" id="UP000000235"/>
    </source>
</evidence>
<proteinExistence type="inferred from homology"/>
<dbReference type="STRING" id="369723.Strop_2902"/>
<dbReference type="RefSeq" id="WP_012014119.1">
    <property type="nucleotide sequence ID" value="NC_009380.1"/>
</dbReference>
<sequence>MRLVPGWKLRLGLDDADRRAVYLAEGLGQGFCALSEDATVSYLCSTTYNSAVEHAVHPLDPDMGIEWPVRSPLLSDRDAAAPSLAVALKSGLLPVYHTCPGMSR</sequence>
<dbReference type="GO" id="GO:0019305">
    <property type="term" value="P:dTDP-rhamnose biosynthetic process"/>
    <property type="evidence" value="ECO:0007669"/>
    <property type="project" value="TreeGrafter"/>
</dbReference>
<name>A4X8Z1_SALTO</name>
<dbReference type="GO" id="GO:0008830">
    <property type="term" value="F:dTDP-4-dehydrorhamnose 3,5-epimerase activity"/>
    <property type="evidence" value="ECO:0007669"/>
    <property type="project" value="InterPro"/>
</dbReference>
<dbReference type="KEGG" id="stp:Strop_2902"/>
<dbReference type="HOGENOM" id="CLU_2248235_0_0_11"/>
<dbReference type="Pfam" id="PF00908">
    <property type="entry name" value="dTDP_sugar_isom"/>
    <property type="match status" value="1"/>
</dbReference>
<dbReference type="PANTHER" id="PTHR21047:SF2">
    <property type="entry name" value="THYMIDINE DIPHOSPHO-4-KETO-RHAMNOSE 3,5-EPIMERASE"/>
    <property type="match status" value="1"/>
</dbReference>
<dbReference type="GO" id="GO:0000271">
    <property type="term" value="P:polysaccharide biosynthetic process"/>
    <property type="evidence" value="ECO:0007669"/>
    <property type="project" value="TreeGrafter"/>
</dbReference>
<dbReference type="PANTHER" id="PTHR21047">
    <property type="entry name" value="DTDP-6-DEOXY-D-GLUCOSE-3,5 EPIMERASE"/>
    <property type="match status" value="1"/>
</dbReference>
<dbReference type="PATRIC" id="fig|369723.5.peg.2989"/>
<evidence type="ECO:0000256" key="1">
    <source>
        <dbReference type="ARBA" id="ARBA00010154"/>
    </source>
</evidence>
<dbReference type="InterPro" id="IPR014710">
    <property type="entry name" value="RmlC-like_jellyroll"/>
</dbReference>
<dbReference type="InterPro" id="IPR011051">
    <property type="entry name" value="RmlC_Cupin_sf"/>
</dbReference>
<dbReference type="Gene3D" id="2.60.120.10">
    <property type="entry name" value="Jelly Rolls"/>
    <property type="match status" value="1"/>
</dbReference>
<feature type="site" description="Participates in a stacking interaction with the thymidine ring of dTDP-4-oxo-6-deoxyglucose" evidence="2">
    <location>
        <position position="48"/>
    </location>
</feature>
<dbReference type="Proteomes" id="UP000000235">
    <property type="component" value="Chromosome"/>
</dbReference>
<dbReference type="InterPro" id="IPR000888">
    <property type="entry name" value="RmlC-like"/>
</dbReference>